<gene>
    <name evidence="1" type="ORF">TrCOL_g11637</name>
</gene>
<dbReference type="InterPro" id="IPR029033">
    <property type="entry name" value="His_PPase_superfam"/>
</dbReference>
<reference evidence="2" key="1">
    <citation type="journal article" date="2023" name="Commun. Biol.">
        <title>Genome analysis of Parmales, the sister group of diatoms, reveals the evolutionary specialization of diatoms from phago-mixotrophs to photoautotrophs.</title>
        <authorList>
            <person name="Ban H."/>
            <person name="Sato S."/>
            <person name="Yoshikawa S."/>
            <person name="Yamada K."/>
            <person name="Nakamura Y."/>
            <person name="Ichinomiya M."/>
            <person name="Sato N."/>
            <person name="Blanc-Mathieu R."/>
            <person name="Endo H."/>
            <person name="Kuwata A."/>
            <person name="Ogata H."/>
        </authorList>
    </citation>
    <scope>NUCLEOTIDE SEQUENCE [LARGE SCALE GENOMIC DNA]</scope>
</reference>
<comment type="caution">
    <text evidence="1">The sequence shown here is derived from an EMBL/GenBank/DDBJ whole genome shotgun (WGS) entry which is preliminary data.</text>
</comment>
<dbReference type="OrthoDB" id="193800at2759"/>
<dbReference type="AlphaFoldDB" id="A0A9W7LFP1"/>
<accession>A0A9W7LFP1</accession>
<dbReference type="Proteomes" id="UP001165065">
    <property type="component" value="Unassembled WGS sequence"/>
</dbReference>
<evidence type="ECO:0000313" key="1">
    <source>
        <dbReference type="EMBL" id="GMI49330.1"/>
    </source>
</evidence>
<proteinExistence type="predicted"/>
<dbReference type="EMBL" id="BRYA01000490">
    <property type="protein sequence ID" value="GMI49330.1"/>
    <property type="molecule type" value="Genomic_DNA"/>
</dbReference>
<name>A0A9W7LFP1_9STRA</name>
<sequence>MVRLLSDAVASVIVMRHCLRSCPDVAKGGAPGFDWLANYTSPSHPMQPFEVAEYQCLPNGIALVEGIGRQLAGTVPGPVVVEADSAAQRDIDTAHALMRGMGLKEGDMIENPCIFDPSAEGCGFCDEIDAVSQKAAVEERWNEFPMSEEVVDLIDEFQARLGEGEAPAFGEITDNVDEGSGYYSGGTSIASQIIEYLLMEMGGNVTEWGWGEFSREDVYRFLEAHIYYREVQDRALPLNVRSHSYMSSEILSTLGGGAGGTRVLVGHDSELDALASIFGLEWLTPPFPRNATTPGSGIRFDLSSKGEVSVSLHYQAFDGTDDLLLADAAWTWSGGKDTVGIAELKEYVGGKLSDECMP</sequence>
<dbReference type="SUPFAM" id="SSF53254">
    <property type="entry name" value="Phosphoglycerate mutase-like"/>
    <property type="match status" value="1"/>
</dbReference>
<dbReference type="Gene3D" id="3.40.50.1240">
    <property type="entry name" value="Phosphoglycerate mutase-like"/>
    <property type="match status" value="2"/>
</dbReference>
<protein>
    <recommendedName>
        <fullName evidence="3">Acid phosphatase</fullName>
    </recommendedName>
</protein>
<evidence type="ECO:0008006" key="3">
    <source>
        <dbReference type="Google" id="ProtNLM"/>
    </source>
</evidence>
<organism evidence="1 2">
    <name type="scientific">Triparma columacea</name>
    <dbReference type="NCBI Taxonomy" id="722753"/>
    <lineage>
        <taxon>Eukaryota</taxon>
        <taxon>Sar</taxon>
        <taxon>Stramenopiles</taxon>
        <taxon>Ochrophyta</taxon>
        <taxon>Bolidophyceae</taxon>
        <taxon>Parmales</taxon>
        <taxon>Triparmaceae</taxon>
        <taxon>Triparma</taxon>
    </lineage>
</organism>
<evidence type="ECO:0000313" key="2">
    <source>
        <dbReference type="Proteomes" id="UP001165065"/>
    </source>
</evidence>
<keyword evidence="2" id="KW-1185">Reference proteome</keyword>